<evidence type="ECO:0000256" key="1">
    <source>
        <dbReference type="ARBA" id="ARBA00009431"/>
    </source>
</evidence>
<gene>
    <name evidence="3" type="ORF">C2E21_2786</name>
</gene>
<reference evidence="3 4" key="1">
    <citation type="journal article" date="2018" name="Plant J.">
        <title>Genome sequences of Chlorella sorokiniana UTEX 1602 and Micractinium conductrix SAG 241.80: implications to maltose excretion by a green alga.</title>
        <authorList>
            <person name="Arriola M.B."/>
            <person name="Velmurugan N."/>
            <person name="Zhang Y."/>
            <person name="Plunkett M.H."/>
            <person name="Hondzo H."/>
            <person name="Barney B.M."/>
        </authorList>
    </citation>
    <scope>NUCLEOTIDE SEQUENCE [LARGE SCALE GENOMIC DNA]</scope>
    <source>
        <strain evidence="4">UTEX 1602</strain>
    </source>
</reference>
<comment type="similarity">
    <text evidence="1">Belongs to the peptidase S10 family.</text>
</comment>
<dbReference type="GO" id="GO:0006508">
    <property type="term" value="P:proteolysis"/>
    <property type="evidence" value="ECO:0007669"/>
    <property type="project" value="InterPro"/>
</dbReference>
<keyword evidence="4" id="KW-1185">Reference proteome</keyword>
<dbReference type="EMBL" id="LHPG02000005">
    <property type="protein sequence ID" value="PRW58092.1"/>
    <property type="molecule type" value="Genomic_DNA"/>
</dbReference>
<proteinExistence type="inferred from homology"/>
<feature type="region of interest" description="Disordered" evidence="2">
    <location>
        <begin position="827"/>
        <end position="846"/>
    </location>
</feature>
<dbReference type="PANTHER" id="PTHR11802:SF489">
    <property type="entry name" value="CARBOXYPEPTIDASE"/>
    <property type="match status" value="1"/>
</dbReference>
<dbReference type="PANTHER" id="PTHR11802">
    <property type="entry name" value="SERINE PROTEASE FAMILY S10 SERINE CARBOXYPEPTIDASE"/>
    <property type="match status" value="1"/>
</dbReference>
<feature type="region of interest" description="Disordered" evidence="2">
    <location>
        <begin position="594"/>
        <end position="628"/>
    </location>
</feature>
<dbReference type="STRING" id="3076.A0A2P6TVJ9"/>
<dbReference type="SUPFAM" id="SSF53474">
    <property type="entry name" value="alpha/beta-Hydrolases"/>
    <property type="match status" value="1"/>
</dbReference>
<dbReference type="OrthoDB" id="515426at2759"/>
<dbReference type="InterPro" id="IPR029058">
    <property type="entry name" value="AB_hydrolase_fold"/>
</dbReference>
<name>A0A2P6TVJ9_CHLSO</name>
<dbReference type="GO" id="GO:0004185">
    <property type="term" value="F:serine-type carboxypeptidase activity"/>
    <property type="evidence" value="ECO:0007669"/>
    <property type="project" value="InterPro"/>
</dbReference>
<dbReference type="Gene3D" id="3.40.50.1820">
    <property type="entry name" value="alpha/beta hydrolase"/>
    <property type="match status" value="1"/>
</dbReference>
<protein>
    <submittedName>
        <fullName evidence="3">Serine carboxypeptidase-like enzyme</fullName>
    </submittedName>
</protein>
<evidence type="ECO:0000313" key="4">
    <source>
        <dbReference type="Proteomes" id="UP000239899"/>
    </source>
</evidence>
<organism evidence="3 4">
    <name type="scientific">Chlorella sorokiniana</name>
    <name type="common">Freshwater green alga</name>
    <dbReference type="NCBI Taxonomy" id="3076"/>
    <lineage>
        <taxon>Eukaryota</taxon>
        <taxon>Viridiplantae</taxon>
        <taxon>Chlorophyta</taxon>
        <taxon>core chlorophytes</taxon>
        <taxon>Trebouxiophyceae</taxon>
        <taxon>Chlorellales</taxon>
        <taxon>Chlorellaceae</taxon>
        <taxon>Chlorella clade</taxon>
        <taxon>Chlorella</taxon>
    </lineage>
</organism>
<accession>A0A2P6TVJ9</accession>
<dbReference type="Proteomes" id="UP000239899">
    <property type="component" value="Unassembled WGS sequence"/>
</dbReference>
<dbReference type="InterPro" id="IPR001563">
    <property type="entry name" value="Peptidase_S10"/>
</dbReference>
<comment type="caution">
    <text evidence="3">The sequence shown here is derived from an EMBL/GenBank/DDBJ whole genome shotgun (WGS) entry which is preliminary data.</text>
</comment>
<evidence type="ECO:0000313" key="3">
    <source>
        <dbReference type="EMBL" id="PRW58092.1"/>
    </source>
</evidence>
<evidence type="ECO:0000256" key="2">
    <source>
        <dbReference type="SAM" id="MobiDB-lite"/>
    </source>
</evidence>
<dbReference type="PRINTS" id="PR00724">
    <property type="entry name" value="CRBOXYPTASEC"/>
</dbReference>
<dbReference type="AlphaFoldDB" id="A0A2P6TVJ9"/>
<dbReference type="Pfam" id="PF00450">
    <property type="entry name" value="Peptidase_S10"/>
    <property type="match status" value="1"/>
</dbReference>
<sequence length="1226" mass="131319">MVKTLSLSQHIPGVSAKGLFDLLYGGDTFLRAYHKALNNDPDARVGEWNGDERTVHFSTPVDAPAFIKRIIGADVMRVVETERRNFLPDGSVQLISHPVPDMPGGSKFSTQATFTFRDVPGGCQLSCEIVCTASGPYGLTGAIEAFMGETSKKSLNDFLQFIPTYLQQAPEAAAVAAAVPAARVPAAVAAPTPVAVAVAAATGAGAAAAAAAEPETFFDAQELPLPAFPVAVAAGPGEALRFEDAALLYLRYQCRTGDQIVGLLQSLELQVSSLQDKVAALQAAADARARNRRWLPELPETSPAADDLVTVLPEFDDADWRNLTFYAGYLTTPQHQVYYNYFEAELPDPSKAPLLVLQQGGPGCSPVGIGAFREGVGPFAFAQYDGPAVRNITDTRLVRSPASWTSFANLLFLDTPGPTGFSAAAAGASNGTALDDASSTAATMAALEAFYSKFPGTQKLRLFLAGQGYAGHTVPLLAKAILDLNAKAANASTRIPLQGIAVGNPWVDPEAGNKAMVAEWYTQGFISAVTYTGLISKCDLKRTALWRTEGPSNVTGECEKFRNEALREAFAVDLFGTTAPKCTLQQPYNVSTLTPAQLLPPEGDGAGPQGAEPAEAQPDWRRSPSGLPAPSYDPCASWRAWAYLNRDDVQEALNAVKPGDTAKDWQACGEAAAQYSLQSVLTSVVPVYKELASTSVRMLLYSGTVDAVFTTGGSRAWVGTLGLSQAEPFRAWRDVTMMNETSGFIESWKAPNNNTLDLVTVLEAGHNAASFKPAKMRQLMRAFVNNNLKALKGRLATTLAASMQRSLLDLHISLLKKLQILTTQRAAKASPAGKGPRASQVPPTLPGTLAASLEQLRNSLDWSGPPTGSGWHSIASVSQASAVRGQALSLARYYTQPDTVALLRANPSEVPSELRGPAGMTRQQACEGFNKFELPDQIKRQICNTTFPWVSAESAAGLDLDAFFEPQAGIIAGQLSNWDKQVGNAWGSQSRGRAPRYNISTPKLPRRSLQGSCSGIDSFFNFLLGDGRDYLCLGIDCEMQIPGVPLYFYIGMQGCFGVFKAIGGFLWVCASTGCHKLDVTDPVVVKEMMTTGLTQTKVDVHAGLCFGVEGLSKVLKKLGLSACIGPTLTVYPLTYQMVGTFGFTLLIAGLEVGSTIQIGSSSNNPWCNKVRDKNPDAWNKYLKCQSYCDWRAGRGTTGITAWLNLLIYRKSWYYTLLADPVTPCDP</sequence>